<name>A0ABS6B115_9NOCA</name>
<protein>
    <recommendedName>
        <fullName evidence="3">AMP-dependent synthetase/ligase domain-containing protein</fullName>
    </recommendedName>
</protein>
<accession>A0ABS6B115</accession>
<dbReference type="SUPFAM" id="SSF56801">
    <property type="entry name" value="Acetyl-CoA synthetase-like"/>
    <property type="match status" value="1"/>
</dbReference>
<reference evidence="1 2" key="1">
    <citation type="submission" date="2021-06" db="EMBL/GenBank/DDBJ databases">
        <title>Actinomycetes sequencing.</title>
        <authorList>
            <person name="Shan Q."/>
        </authorList>
    </citation>
    <scope>NUCLEOTIDE SEQUENCE [LARGE SCALE GENOMIC DNA]</scope>
    <source>
        <strain evidence="1 2">NEAU-G5</strain>
    </source>
</reference>
<dbReference type="Proteomes" id="UP000733379">
    <property type="component" value="Unassembled WGS sequence"/>
</dbReference>
<organism evidence="1 2">
    <name type="scientific">Nocardia albiluteola</name>
    <dbReference type="NCBI Taxonomy" id="2842303"/>
    <lineage>
        <taxon>Bacteria</taxon>
        <taxon>Bacillati</taxon>
        <taxon>Actinomycetota</taxon>
        <taxon>Actinomycetes</taxon>
        <taxon>Mycobacteriales</taxon>
        <taxon>Nocardiaceae</taxon>
        <taxon>Nocardia</taxon>
    </lineage>
</organism>
<proteinExistence type="predicted"/>
<gene>
    <name evidence="1" type="ORF">KO481_20775</name>
</gene>
<comment type="caution">
    <text evidence="1">The sequence shown here is derived from an EMBL/GenBank/DDBJ whole genome shotgun (WGS) entry which is preliminary data.</text>
</comment>
<keyword evidence="2" id="KW-1185">Reference proteome</keyword>
<dbReference type="Gene3D" id="3.40.50.980">
    <property type="match status" value="1"/>
</dbReference>
<dbReference type="RefSeq" id="WP_215918841.1">
    <property type="nucleotide sequence ID" value="NZ_JAHKNI010000006.1"/>
</dbReference>
<evidence type="ECO:0000313" key="1">
    <source>
        <dbReference type="EMBL" id="MBU3063954.1"/>
    </source>
</evidence>
<dbReference type="EMBL" id="JAHKNI010000006">
    <property type="protein sequence ID" value="MBU3063954.1"/>
    <property type="molecule type" value="Genomic_DNA"/>
</dbReference>
<evidence type="ECO:0008006" key="3">
    <source>
        <dbReference type="Google" id="ProtNLM"/>
    </source>
</evidence>
<evidence type="ECO:0000313" key="2">
    <source>
        <dbReference type="Proteomes" id="UP000733379"/>
    </source>
</evidence>
<sequence length="151" mass="16130">MPKIIDSTAEMHNISAAPSTYDSPRHVRSAATTEIGTLDQHKLDCWANRIARMLLRRGAHPGAYIATAGLPVLEGAVTRWAIAKIGAIPVPAASGPLRDRAGIGVTTRARRPEPDTVSWLVLDDHSTLVEYLTGSDAPITDAELGVTRQAC</sequence>